<keyword evidence="3 5" id="KW-0732">Signal</keyword>
<dbReference type="InterPro" id="IPR028081">
    <property type="entry name" value="Leu-bd"/>
</dbReference>
<feature type="chain" id="PRO_5039558307" evidence="5">
    <location>
        <begin position="23"/>
        <end position="409"/>
    </location>
</feature>
<dbReference type="EMBL" id="CP003119">
    <property type="protein sequence ID" value="AFA73676.1"/>
    <property type="molecule type" value="Genomic_DNA"/>
</dbReference>
<dbReference type="GO" id="GO:0006865">
    <property type="term" value="P:amino acid transport"/>
    <property type="evidence" value="ECO:0007669"/>
    <property type="project" value="UniProtKB-KW"/>
</dbReference>
<comment type="similarity">
    <text evidence="1">Belongs to the leucine-binding protein family.</text>
</comment>
<dbReference type="PROSITE" id="PS51257">
    <property type="entry name" value="PROKAR_LIPOPROTEIN"/>
    <property type="match status" value="1"/>
</dbReference>
<accession>H6MQX9</accession>
<dbReference type="Gene3D" id="3.40.50.2300">
    <property type="match status" value="2"/>
</dbReference>
<sequence>MRRRMATAAIAVTLTGILAVSACSSKSTDSGSGASGGSSASNSGLTISALNQINTEGKEVPPAAESAALNPAQPGGAKCDPSTIAMAGALTGANAALGINIVNGAQLAVDQHNKANPDCKITLKRFDTEGDPQKATQVAPQITNDNSIIGLIGPAFSGETKATGGIFNQAGLVSVTASATNAALTQNGWKTFFRGLANDDAQGAAVGKYLTNTLGKKKVCVIEDDSAYGVGLAAVVTKSLGSAADSDCSGNVKTGERDFSAIISKVTAASPDAVFYAGYYAEAAPLAQQLKSAAPNVTFASGDGTNDPQFVAQAGDSAKGAYLSCPCGPAPATLAKEYQAAFNQASGVYSVQAYDIASIMMKGIEEGNTTRPKLLEFIRTYKGQGLAGPYSWTPDGELTSSLIWVYEVK</sequence>
<dbReference type="eggNOG" id="COG0683">
    <property type="taxonomic scope" value="Bacteria"/>
</dbReference>
<dbReference type="HOGENOM" id="CLU_027128_6_0_11"/>
<keyword evidence="4" id="KW-0029">Amino-acid transport</keyword>
<dbReference type="STRING" id="1112204.GPOL_c26540"/>
<dbReference type="InterPro" id="IPR000709">
    <property type="entry name" value="Leu_Ile_Val-bd"/>
</dbReference>
<dbReference type="SUPFAM" id="SSF53822">
    <property type="entry name" value="Periplasmic binding protein-like I"/>
    <property type="match status" value="1"/>
</dbReference>
<keyword evidence="2" id="KW-0813">Transport</keyword>
<organism evidence="7 8">
    <name type="scientific">Gordonia polyisoprenivorans (strain DSM 44266 / VH2)</name>
    <dbReference type="NCBI Taxonomy" id="1112204"/>
    <lineage>
        <taxon>Bacteria</taxon>
        <taxon>Bacillati</taxon>
        <taxon>Actinomycetota</taxon>
        <taxon>Actinomycetes</taxon>
        <taxon>Mycobacteriales</taxon>
        <taxon>Gordoniaceae</taxon>
        <taxon>Gordonia</taxon>
    </lineage>
</organism>
<reference evidence="7 8" key="1">
    <citation type="journal article" date="2012" name="Appl. Environ. Microbiol.">
        <title>Involvement of two latex-clearing proteins during rubber degradation and insights into the subsequent degradation pathway revealed by the genome sequence of Gordonia polyisoprenivorans strain VH2.</title>
        <authorList>
            <person name="Hiessl S."/>
            <person name="Schuldes J."/>
            <person name="Thurmer A."/>
            <person name="Halbsguth T."/>
            <person name="Broker D."/>
            <person name="Angelov A."/>
            <person name="Liebl W."/>
            <person name="Daniel R."/>
            <person name="Steinbuchel A."/>
        </authorList>
    </citation>
    <scope>NUCLEOTIDE SEQUENCE [LARGE SCALE GENOMIC DNA]</scope>
    <source>
        <strain evidence="8">DSM 44266 / VH2</strain>
    </source>
</reference>
<dbReference type="AlphaFoldDB" id="H6MQX9"/>
<protein>
    <submittedName>
        <fullName evidence="7">Leucine-, isoleucine-, valine-, threonine-, and alanine-binding protein BraC</fullName>
    </submittedName>
</protein>
<evidence type="ECO:0000256" key="5">
    <source>
        <dbReference type="SAM" id="SignalP"/>
    </source>
</evidence>
<gene>
    <name evidence="7" type="primary">braC</name>
    <name evidence="7" type="ordered locus">GPOL_c26540</name>
</gene>
<dbReference type="PANTHER" id="PTHR47151">
    <property type="entry name" value="LEU/ILE/VAL-BINDING ABC TRANSPORTER SUBUNIT"/>
    <property type="match status" value="1"/>
</dbReference>
<dbReference type="Pfam" id="PF13458">
    <property type="entry name" value="Peripla_BP_6"/>
    <property type="match status" value="1"/>
</dbReference>
<proteinExistence type="inferred from homology"/>
<evidence type="ECO:0000313" key="8">
    <source>
        <dbReference type="Proteomes" id="UP000009154"/>
    </source>
</evidence>
<dbReference type="CDD" id="cd06342">
    <property type="entry name" value="PBP1_ABC_LIVBP-like"/>
    <property type="match status" value="1"/>
</dbReference>
<evidence type="ECO:0000259" key="6">
    <source>
        <dbReference type="Pfam" id="PF13458"/>
    </source>
</evidence>
<evidence type="ECO:0000313" key="7">
    <source>
        <dbReference type="EMBL" id="AFA73676.1"/>
    </source>
</evidence>
<dbReference type="KEGG" id="gpo:GPOL_c26540"/>
<feature type="signal peptide" evidence="5">
    <location>
        <begin position="1"/>
        <end position="22"/>
    </location>
</feature>
<dbReference type="PRINTS" id="PR00337">
    <property type="entry name" value="LEUILEVALBP"/>
</dbReference>
<name>H6MQX9_GORPV</name>
<evidence type="ECO:0000256" key="2">
    <source>
        <dbReference type="ARBA" id="ARBA00022448"/>
    </source>
</evidence>
<keyword evidence="8" id="KW-1185">Reference proteome</keyword>
<evidence type="ECO:0000256" key="3">
    <source>
        <dbReference type="ARBA" id="ARBA00022729"/>
    </source>
</evidence>
<dbReference type="InterPro" id="IPR028082">
    <property type="entry name" value="Peripla_BP_I"/>
</dbReference>
<feature type="domain" description="Leucine-binding protein" evidence="6">
    <location>
        <begin position="83"/>
        <end position="409"/>
    </location>
</feature>
<dbReference type="GeneID" id="90159695"/>
<dbReference type="Proteomes" id="UP000009154">
    <property type="component" value="Chromosome"/>
</dbReference>
<evidence type="ECO:0000256" key="4">
    <source>
        <dbReference type="ARBA" id="ARBA00022970"/>
    </source>
</evidence>
<dbReference type="PANTHER" id="PTHR47151:SF2">
    <property type="entry name" value="AMINO ACID BINDING PROTEIN"/>
    <property type="match status" value="1"/>
</dbReference>
<evidence type="ECO:0000256" key="1">
    <source>
        <dbReference type="ARBA" id="ARBA00010062"/>
    </source>
</evidence>
<dbReference type="RefSeq" id="WP_014360253.1">
    <property type="nucleotide sequence ID" value="NC_016906.1"/>
</dbReference>